<proteinExistence type="evidence at transcript level"/>
<evidence type="ECO:0000256" key="2">
    <source>
        <dbReference type="SAM" id="SignalP"/>
    </source>
</evidence>
<feature type="region of interest" description="Disordered" evidence="1">
    <location>
        <begin position="26"/>
        <end position="86"/>
    </location>
</feature>
<feature type="compositionally biased region" description="Polar residues" evidence="1">
    <location>
        <begin position="34"/>
        <end position="51"/>
    </location>
</feature>
<feature type="compositionally biased region" description="Polar residues" evidence="1">
    <location>
        <begin position="67"/>
        <end position="84"/>
    </location>
</feature>
<dbReference type="AlphaFoldDB" id="A0A023G2N3"/>
<sequence length="173" mass="18807">MAVPKISCALLLLSAVWASLPAANCQHPKKNRAPPSQSSKVTQSLPNQPANVNPVHPRPASPVRPISPSTPLNRNPVQPNQPLNVISIRPRQPLNKNAISPEQPPMVNPIDPPTRCPTWCPKGKYPGDWCAPGCKCGHVPNFSYGLFYCNPAISHNEPTVALQQKGLKKNFPK</sequence>
<organism evidence="3">
    <name type="scientific">Amblyomma triste</name>
    <name type="common">Neotropical tick</name>
    <dbReference type="NCBI Taxonomy" id="251400"/>
    <lineage>
        <taxon>Eukaryota</taxon>
        <taxon>Metazoa</taxon>
        <taxon>Ecdysozoa</taxon>
        <taxon>Arthropoda</taxon>
        <taxon>Chelicerata</taxon>
        <taxon>Arachnida</taxon>
        <taxon>Acari</taxon>
        <taxon>Parasitiformes</taxon>
        <taxon>Ixodida</taxon>
        <taxon>Ixodoidea</taxon>
        <taxon>Ixodidae</taxon>
        <taxon>Amblyomminae</taxon>
        <taxon>Amblyomma</taxon>
    </lineage>
</organism>
<accession>A0A023G2N3</accession>
<evidence type="ECO:0000313" key="3">
    <source>
        <dbReference type="EMBL" id="JAC28004.1"/>
    </source>
</evidence>
<feature type="signal peptide" evidence="2">
    <location>
        <begin position="1"/>
        <end position="18"/>
    </location>
</feature>
<reference evidence="3" key="1">
    <citation type="submission" date="2014-03" db="EMBL/GenBank/DDBJ databases">
        <title>The sialotranscriptome of Amblyomma triste, Amblyomma parvum and Amblyomma cajennense ticks, uncovered by 454-based RNA-seq.</title>
        <authorList>
            <person name="Garcia G.R."/>
            <person name="Gardinassi L.G."/>
            <person name="Ribeiro J.M."/>
            <person name="Anatriello E."/>
            <person name="Ferreira B.R."/>
            <person name="Moreira H.N."/>
            <person name="Mafra C."/>
            <person name="Olegario M.M."/>
            <person name="Szabo P.J."/>
            <person name="Miranda-Santos I.K."/>
            <person name="Maruyama S.R."/>
        </authorList>
    </citation>
    <scope>NUCLEOTIDE SEQUENCE</scope>
    <source>
        <strain evidence="3">Mato Grasso do Sul</strain>
        <tissue evidence="3">Salivary glands</tissue>
    </source>
</reference>
<dbReference type="EMBL" id="GBBM01007414">
    <property type="protein sequence ID" value="JAC28004.1"/>
    <property type="molecule type" value="mRNA"/>
</dbReference>
<name>A0A023G2N3_AMBTT</name>
<evidence type="ECO:0000256" key="1">
    <source>
        <dbReference type="SAM" id="MobiDB-lite"/>
    </source>
</evidence>
<protein>
    <submittedName>
        <fullName evidence="3">Putative secreted protein</fullName>
    </submittedName>
</protein>
<keyword evidence="2" id="KW-0732">Signal</keyword>
<feature type="chain" id="PRO_5001520494" evidence="2">
    <location>
        <begin position="19"/>
        <end position="173"/>
    </location>
</feature>